<name>G4MKU8_PYRO7</name>
<evidence type="ECO:0000256" key="1">
    <source>
        <dbReference type="SAM" id="MobiDB-lite"/>
    </source>
</evidence>
<dbReference type="OMA" id="IPHEACH"/>
<protein>
    <recommendedName>
        <fullName evidence="2">2EXR domain-containing protein</fullName>
    </recommendedName>
</protein>
<evidence type="ECO:0000259" key="2">
    <source>
        <dbReference type="Pfam" id="PF20150"/>
    </source>
</evidence>
<dbReference type="RefSeq" id="XP_003710195.1">
    <property type="nucleotide sequence ID" value="XM_003710147.1"/>
</dbReference>
<feature type="compositionally biased region" description="Polar residues" evidence="1">
    <location>
        <begin position="47"/>
        <end position="56"/>
    </location>
</feature>
<gene>
    <name evidence="3" type="ORF">MGG_16333</name>
</gene>
<feature type="domain" description="2EXR" evidence="2">
    <location>
        <begin position="227"/>
        <end position="286"/>
    </location>
</feature>
<dbReference type="Pfam" id="PF20150">
    <property type="entry name" value="2EXR"/>
    <property type="match status" value="1"/>
</dbReference>
<evidence type="ECO:0000313" key="4">
    <source>
        <dbReference type="Proteomes" id="UP000009058"/>
    </source>
</evidence>
<keyword evidence="4" id="KW-1185">Reference proteome</keyword>
<dbReference type="EMBL" id="CM001231">
    <property type="protein sequence ID" value="EHA57583.1"/>
    <property type="molecule type" value="Genomic_DNA"/>
</dbReference>
<reference evidence="3 4" key="1">
    <citation type="journal article" date="2005" name="Nature">
        <title>The genome sequence of the rice blast fungus Magnaporthe grisea.</title>
        <authorList>
            <person name="Dean R.A."/>
            <person name="Talbot N.J."/>
            <person name="Ebbole D.J."/>
            <person name="Farman M.L."/>
            <person name="Mitchell T.K."/>
            <person name="Orbach M.J."/>
            <person name="Thon M."/>
            <person name="Kulkarni R."/>
            <person name="Xu J.R."/>
            <person name="Pan H."/>
            <person name="Read N.D."/>
            <person name="Lee Y.H."/>
            <person name="Carbone I."/>
            <person name="Brown D."/>
            <person name="Oh Y.Y."/>
            <person name="Donofrio N."/>
            <person name="Jeong J.S."/>
            <person name="Soanes D.M."/>
            <person name="Djonovic S."/>
            <person name="Kolomiets E."/>
            <person name="Rehmeyer C."/>
            <person name="Li W."/>
            <person name="Harding M."/>
            <person name="Kim S."/>
            <person name="Lebrun M.H."/>
            <person name="Bohnert H."/>
            <person name="Coughlan S."/>
            <person name="Butler J."/>
            <person name="Calvo S."/>
            <person name="Ma L.J."/>
            <person name="Nicol R."/>
            <person name="Purcell S."/>
            <person name="Nusbaum C."/>
            <person name="Galagan J.E."/>
            <person name="Birren B.W."/>
        </authorList>
    </citation>
    <scope>NUCLEOTIDE SEQUENCE [LARGE SCALE GENOMIC DNA]</scope>
    <source>
        <strain evidence="4">70-15 / ATCC MYA-4617 / FGSC 8958</strain>
    </source>
</reference>
<evidence type="ECO:0000313" key="3">
    <source>
        <dbReference type="EMBL" id="EHA57583.1"/>
    </source>
</evidence>
<feature type="region of interest" description="Disordered" evidence="1">
    <location>
        <begin position="28"/>
        <end position="59"/>
    </location>
</feature>
<dbReference type="eggNOG" id="ENOG502RNCC">
    <property type="taxonomic scope" value="Eukaryota"/>
</dbReference>
<dbReference type="OrthoDB" id="3473305at2759"/>
<feature type="compositionally biased region" description="Basic residues" evidence="1">
    <location>
        <begin position="212"/>
        <end position="224"/>
    </location>
</feature>
<organism evidence="3 4">
    <name type="scientific">Pyricularia oryzae (strain 70-15 / ATCC MYA-4617 / FGSC 8958)</name>
    <name type="common">Rice blast fungus</name>
    <name type="synonym">Magnaporthe oryzae</name>
    <dbReference type="NCBI Taxonomy" id="242507"/>
    <lineage>
        <taxon>Eukaryota</taxon>
        <taxon>Fungi</taxon>
        <taxon>Dikarya</taxon>
        <taxon>Ascomycota</taxon>
        <taxon>Pezizomycotina</taxon>
        <taxon>Sordariomycetes</taxon>
        <taxon>Sordariomycetidae</taxon>
        <taxon>Magnaporthales</taxon>
        <taxon>Pyriculariaceae</taxon>
        <taxon>Pyricularia</taxon>
    </lineage>
</organism>
<dbReference type="InParanoid" id="G4MKU8"/>
<sequence length="582" mass="63606">MDTHYHGRLVGRAQQVGWWSLRRLLGRPQRGRHDDNDPQQQQQQQQPGQNAGTAANFTPDWRGIRQGWPAGVTCSHLEESWFAADVVPSRGDYCYCGCGQSVAHRDEEDEEEDEERQKHREEVARATLAEMLHDAVPFALSDGSASGRADPRIVRAARARLLRAFDEDVAGGIREKKKDKKKKEEEKERRHRRTAGGDGEGAAPQQNSQQKEKHKHKHKHTRPARAFHRFPELPAELRLEIWTLALQGRSRGLGVGVVRAWRYNWHADVPRPALAAVCREARDVVLAATVGVAGGAATGLTVHDRLDLGNSPDGRRLGGLLGCVGRLRGGVVLGLNHFLGRGQAIQDDGLLGLDLGRLAAGAGGGGASLGRVLREVAGGRGAVLVTVQTVYVTLGCGAAAWEGAGGGVEGYLQRLQAIGEFDFVKEVDVAVAEAGEGGLCVDDDDRLDAGMYWRQMIPHEACHHVTEVVPLGDAARMRRILAVGEVTGQWGEGQRGRRPRLLALAHHSHAFCLDACLGAWWRRCGEQTVRAGMERVMRADGLAEEQQQGVVLPEVVPAVRFKIQWPGLEAPRIVDGEVCWEA</sequence>
<reference key="2">
    <citation type="submission" date="2011-05" db="EMBL/GenBank/DDBJ databases">
        <title>The Genome Sequence of Magnaporthe oryzae 70-15.</title>
        <authorList>
            <consortium name="The Broad Institute Genome Sequencing Platform"/>
            <person name="Ma L.-J."/>
            <person name="Dead R."/>
            <person name="Young S.K."/>
            <person name="Zeng Q."/>
            <person name="Gargeya S."/>
            <person name="Fitzgerald M."/>
            <person name="Haas B."/>
            <person name="Abouelleil A."/>
            <person name="Alvarado L."/>
            <person name="Arachchi H.M."/>
            <person name="Berlin A."/>
            <person name="Brown A."/>
            <person name="Chapman S.B."/>
            <person name="Chen Z."/>
            <person name="Dunbar C."/>
            <person name="Freedman E."/>
            <person name="Gearin G."/>
            <person name="Gellesch M."/>
            <person name="Goldberg J."/>
            <person name="Griggs A."/>
            <person name="Gujja S."/>
            <person name="Heiman D."/>
            <person name="Howarth C."/>
            <person name="Larson L."/>
            <person name="Lui A."/>
            <person name="MacDonald P.J.P."/>
            <person name="Mehta T."/>
            <person name="Montmayeur A."/>
            <person name="Murphy C."/>
            <person name="Neiman D."/>
            <person name="Pearson M."/>
            <person name="Priest M."/>
            <person name="Roberts A."/>
            <person name="Saif S."/>
            <person name="Shea T."/>
            <person name="Shenoy N."/>
            <person name="Sisk P."/>
            <person name="Stolte C."/>
            <person name="Sykes S."/>
            <person name="Yandava C."/>
            <person name="Wortman J."/>
            <person name="Nusbaum C."/>
            <person name="Birren B."/>
        </authorList>
    </citation>
    <scope>NUCLEOTIDE SEQUENCE</scope>
    <source>
        <strain>70-15</strain>
    </source>
</reference>
<dbReference type="GeneID" id="12985368"/>
<proteinExistence type="predicted"/>
<dbReference type="VEuPathDB" id="FungiDB:MGG_16333"/>
<dbReference type="AlphaFoldDB" id="G4MKU8"/>
<dbReference type="Proteomes" id="UP000009058">
    <property type="component" value="Chromosome 1"/>
</dbReference>
<feature type="region of interest" description="Disordered" evidence="1">
    <location>
        <begin position="175"/>
        <end position="224"/>
    </location>
</feature>
<dbReference type="InterPro" id="IPR045518">
    <property type="entry name" value="2EXR"/>
</dbReference>
<accession>G4MKU8</accession>
<dbReference type="KEGG" id="mgr:MGG_16333"/>
<dbReference type="HOGENOM" id="CLU_468565_0_0_1"/>